<accession>A0A645B2T5</accession>
<organism evidence="1">
    <name type="scientific">bioreactor metagenome</name>
    <dbReference type="NCBI Taxonomy" id="1076179"/>
    <lineage>
        <taxon>unclassified sequences</taxon>
        <taxon>metagenomes</taxon>
        <taxon>ecological metagenomes</taxon>
    </lineage>
</organism>
<evidence type="ECO:0000313" key="1">
    <source>
        <dbReference type="EMBL" id="MPM59770.1"/>
    </source>
</evidence>
<protein>
    <submittedName>
        <fullName evidence="1">Uncharacterized protein</fullName>
    </submittedName>
</protein>
<dbReference type="AlphaFoldDB" id="A0A645B2T5"/>
<name>A0A645B2T5_9ZZZZ</name>
<dbReference type="EMBL" id="VSSQ01017450">
    <property type="protein sequence ID" value="MPM59770.1"/>
    <property type="molecule type" value="Genomic_DNA"/>
</dbReference>
<reference evidence="1" key="1">
    <citation type="submission" date="2019-08" db="EMBL/GenBank/DDBJ databases">
        <authorList>
            <person name="Kucharzyk K."/>
            <person name="Murdoch R.W."/>
            <person name="Higgins S."/>
            <person name="Loffler F."/>
        </authorList>
    </citation>
    <scope>NUCLEOTIDE SEQUENCE</scope>
</reference>
<sequence>MCQLVKLIGLLLHSLMSLCKNVLILVEIQGKYVLKLWKEDQVCLAVLLLGCILGNENDGLHGHGRKAFQR</sequence>
<proteinExistence type="predicted"/>
<gene>
    <name evidence="1" type="ORF">SDC9_106616</name>
</gene>
<comment type="caution">
    <text evidence="1">The sequence shown here is derived from an EMBL/GenBank/DDBJ whole genome shotgun (WGS) entry which is preliminary data.</text>
</comment>